<reference evidence="13 14" key="1">
    <citation type="submission" date="2016-09" db="EMBL/GenBank/DDBJ databases">
        <title>The draft genome of Dichanthelium oligosanthes: A C3 panicoid grass species.</title>
        <authorList>
            <person name="Studer A.J."/>
            <person name="Schnable J.C."/>
            <person name="Brutnell T.P."/>
        </authorList>
    </citation>
    <scope>NUCLEOTIDE SEQUENCE [LARGE SCALE GENOMIC DNA]</scope>
    <source>
        <strain evidence="14">cv. Kellogg 1175</strain>
        <tissue evidence="13">Leaf</tissue>
    </source>
</reference>
<dbReference type="InterPro" id="IPR000595">
    <property type="entry name" value="cNMP-bd_dom"/>
</dbReference>
<organism evidence="13 14">
    <name type="scientific">Dichanthelium oligosanthes</name>
    <dbReference type="NCBI Taxonomy" id="888268"/>
    <lineage>
        <taxon>Eukaryota</taxon>
        <taxon>Viridiplantae</taxon>
        <taxon>Streptophyta</taxon>
        <taxon>Embryophyta</taxon>
        <taxon>Tracheophyta</taxon>
        <taxon>Spermatophyta</taxon>
        <taxon>Magnoliopsida</taxon>
        <taxon>Liliopsida</taxon>
        <taxon>Poales</taxon>
        <taxon>Poaceae</taxon>
        <taxon>PACMAD clade</taxon>
        <taxon>Panicoideae</taxon>
        <taxon>Panicodae</taxon>
        <taxon>Paniceae</taxon>
        <taxon>Dichantheliinae</taxon>
        <taxon>Dichanthelium</taxon>
    </lineage>
</organism>
<keyword evidence="14" id="KW-1185">Reference proteome</keyword>
<dbReference type="InterPro" id="IPR018490">
    <property type="entry name" value="cNMP-bd_dom_sf"/>
</dbReference>
<feature type="transmembrane region" description="Helical" evidence="11">
    <location>
        <begin position="43"/>
        <end position="64"/>
    </location>
</feature>
<dbReference type="OrthoDB" id="421226at2759"/>
<feature type="region of interest" description="Disordered" evidence="10">
    <location>
        <begin position="1"/>
        <end position="25"/>
    </location>
</feature>
<keyword evidence="8" id="KW-1071">Ligand-gated ion channel</keyword>
<gene>
    <name evidence="13" type="ORF">BAE44_0008329</name>
</gene>
<dbReference type="GO" id="GO:0016020">
    <property type="term" value="C:membrane"/>
    <property type="evidence" value="ECO:0007669"/>
    <property type="project" value="UniProtKB-SubCell"/>
</dbReference>
<dbReference type="SUPFAM" id="SSF81324">
    <property type="entry name" value="Voltage-gated potassium channels"/>
    <property type="match status" value="2"/>
</dbReference>
<feature type="non-terminal residue" evidence="13">
    <location>
        <position position="1"/>
    </location>
</feature>
<keyword evidence="8" id="KW-0813">Transport</keyword>
<evidence type="ECO:0000256" key="1">
    <source>
        <dbReference type="ARBA" id="ARBA00004141"/>
    </source>
</evidence>
<keyword evidence="4 11" id="KW-0812">Transmembrane</keyword>
<sequence length="534" mass="60608">LPFFHPGASAPTSSLPGGAAGAAGRRPWTPRRILDPGDDAELWWYRLFLVTCLVGLFVDPLYFYLLHTDGLAACVSMDMGIGVLVTAVRTFADHFYLAHMILKFRIAFVAPSSRIFGRGELVRDPDQIAIRYLKNDFIIDLAAMLPIPQLCFKNFHVCIMHLHCYPRSHLSDATLVSFRTLPIGTAASLINNTGIIVSLQMIIWFVIPAVSTSSANHTNSTLSMIVLIQYIPRMYLIISLNSKIVKASGVVTRTAWAGAAYNLLLYTLASHVLGALRYLLSVERQYSCWMEVCNNEGSSADSPSCVMGFLDCKSRENPMRQTWHNHSAIQKQLVHAPGRRNSTYKGETVFCILICIMGLVFFSHLIGNMQTYLQSMMVRLEEWRVKRRDIEEWMRHRQLPPELQERVRRFFQYKWLATRGVDEESILHSLPPDLRREIQRHLCLALVRRVPFFSQMDEQLLDAICERLVSSLSTKDAYIVREGDPVSEMLFIIRGELESSTTDGGRTNFFSSITLRPGDFCGEELLTWALMVSK</sequence>
<dbReference type="GO" id="GO:0012505">
    <property type="term" value="C:endomembrane system"/>
    <property type="evidence" value="ECO:0007669"/>
    <property type="project" value="UniProtKB-SubCell"/>
</dbReference>
<feature type="domain" description="Cyclic nucleotide-binding" evidence="12">
    <location>
        <begin position="452"/>
        <end position="534"/>
    </location>
</feature>
<evidence type="ECO:0000256" key="2">
    <source>
        <dbReference type="ARBA" id="ARBA00004308"/>
    </source>
</evidence>
<feature type="transmembrane region" description="Helical" evidence="11">
    <location>
        <begin position="260"/>
        <end position="280"/>
    </location>
</feature>
<proteinExistence type="inferred from homology"/>
<evidence type="ECO:0000256" key="10">
    <source>
        <dbReference type="SAM" id="MobiDB-lite"/>
    </source>
</evidence>
<comment type="caution">
    <text evidence="13">The sequence shown here is derived from an EMBL/GenBank/DDBJ whole genome shotgun (WGS) entry which is preliminary data.</text>
</comment>
<evidence type="ECO:0000313" key="14">
    <source>
        <dbReference type="Proteomes" id="UP000095767"/>
    </source>
</evidence>
<dbReference type="FunFam" id="1.10.287.630:FF:000003">
    <property type="entry name" value="Cyclic nucleotide-gated ion channel 1"/>
    <property type="match status" value="1"/>
</dbReference>
<evidence type="ECO:0000256" key="7">
    <source>
        <dbReference type="ARBA" id="ARBA00023136"/>
    </source>
</evidence>
<evidence type="ECO:0000256" key="11">
    <source>
        <dbReference type="SAM" id="Phobius"/>
    </source>
</evidence>
<evidence type="ECO:0000256" key="5">
    <source>
        <dbReference type="ARBA" id="ARBA00022989"/>
    </source>
</evidence>
<dbReference type="SUPFAM" id="SSF51206">
    <property type="entry name" value="cAMP-binding domain-like"/>
    <property type="match status" value="1"/>
</dbReference>
<keyword evidence="9" id="KW-0407">Ion channel</keyword>
<evidence type="ECO:0000256" key="4">
    <source>
        <dbReference type="ARBA" id="ARBA00022692"/>
    </source>
</evidence>
<dbReference type="PROSITE" id="PS50042">
    <property type="entry name" value="CNMP_BINDING_3"/>
    <property type="match status" value="1"/>
</dbReference>
<dbReference type="PANTHER" id="PTHR45651">
    <property type="entry name" value="CYCLIC NUCLEOTIDE-GATED ION CHANNEL 15-RELATED-RELATED"/>
    <property type="match status" value="1"/>
</dbReference>
<comment type="subcellular location">
    <subcellularLocation>
        <location evidence="2">Endomembrane system</location>
    </subcellularLocation>
    <subcellularLocation>
        <location evidence="1">Membrane</location>
        <topology evidence="1">Multi-pass membrane protein</topology>
    </subcellularLocation>
</comment>
<keyword evidence="5 11" id="KW-1133">Transmembrane helix</keyword>
<evidence type="ECO:0000256" key="8">
    <source>
        <dbReference type="ARBA" id="ARBA00023286"/>
    </source>
</evidence>
<dbReference type="Gene3D" id="2.60.120.10">
    <property type="entry name" value="Jelly Rolls"/>
    <property type="match status" value="1"/>
</dbReference>
<feature type="transmembrane region" description="Helical" evidence="11">
    <location>
        <begin position="349"/>
        <end position="367"/>
    </location>
</feature>
<dbReference type="InterPro" id="IPR014710">
    <property type="entry name" value="RmlC-like_jellyroll"/>
</dbReference>
<evidence type="ECO:0000313" key="13">
    <source>
        <dbReference type="EMBL" id="OEL30652.1"/>
    </source>
</evidence>
<dbReference type="CDD" id="cd00038">
    <property type="entry name" value="CAP_ED"/>
    <property type="match status" value="1"/>
</dbReference>
<dbReference type="Gene3D" id="1.10.287.630">
    <property type="entry name" value="Helix hairpin bin"/>
    <property type="match status" value="1"/>
</dbReference>
<evidence type="ECO:0000256" key="9">
    <source>
        <dbReference type="ARBA" id="ARBA00023303"/>
    </source>
</evidence>
<dbReference type="GO" id="GO:0034220">
    <property type="term" value="P:monoatomic ion transmembrane transport"/>
    <property type="evidence" value="ECO:0007669"/>
    <property type="project" value="UniProtKB-KW"/>
</dbReference>
<feature type="transmembrane region" description="Helical" evidence="11">
    <location>
        <begin position="222"/>
        <end position="240"/>
    </location>
</feature>
<dbReference type="EMBL" id="LWDX02025100">
    <property type="protein sequence ID" value="OEL30652.1"/>
    <property type="molecule type" value="Genomic_DNA"/>
</dbReference>
<keyword evidence="7 11" id="KW-0472">Membrane</keyword>
<name>A0A1E5VZX0_9POAL</name>
<evidence type="ECO:0000256" key="3">
    <source>
        <dbReference type="ARBA" id="ARBA00010486"/>
    </source>
</evidence>
<accession>A0A1E5VZX0</accession>
<dbReference type="PANTHER" id="PTHR45651:SF39">
    <property type="entry name" value="CYCLIC NUCLEOTIDE-GATED ION CHANNEL 18"/>
    <property type="match status" value="1"/>
</dbReference>
<feature type="transmembrane region" description="Helical" evidence="11">
    <location>
        <begin position="189"/>
        <end position="210"/>
    </location>
</feature>
<keyword evidence="6" id="KW-0406">Ion transport</keyword>
<evidence type="ECO:0000256" key="6">
    <source>
        <dbReference type="ARBA" id="ARBA00023065"/>
    </source>
</evidence>
<dbReference type="Proteomes" id="UP000095767">
    <property type="component" value="Unassembled WGS sequence"/>
</dbReference>
<comment type="similarity">
    <text evidence="3">Belongs to the cyclic nucleotide-gated cation channel (TC 1.A.1.5) family.</text>
</comment>
<protein>
    <submittedName>
        <fullName evidence="13">Putative cyclic nucleotide-gated ion channel 18</fullName>
    </submittedName>
</protein>
<evidence type="ECO:0000259" key="12">
    <source>
        <dbReference type="PROSITE" id="PS50042"/>
    </source>
</evidence>
<dbReference type="STRING" id="888268.A0A1E5VZX0"/>
<dbReference type="AlphaFoldDB" id="A0A1E5VZX0"/>
<feature type="transmembrane region" description="Helical" evidence="11">
    <location>
        <begin position="71"/>
        <end position="92"/>
    </location>
</feature>